<dbReference type="InterPro" id="IPR018604">
    <property type="entry name" value="YycI-like"/>
</dbReference>
<proteinExistence type="predicted"/>
<dbReference type="EMBL" id="CP051177">
    <property type="protein sequence ID" value="QKX50322.1"/>
    <property type="molecule type" value="Genomic_DNA"/>
</dbReference>
<dbReference type="OrthoDB" id="2388036at2"/>
<protein>
    <recommendedName>
        <fullName evidence="1">Regulatory protein YycH-like domain-containing protein</fullName>
    </recommendedName>
</protein>
<gene>
    <name evidence="2" type="ORF">HF394_06780</name>
</gene>
<dbReference type="STRING" id="459472.SAMN04487975_101666"/>
<dbReference type="RefSeq" id="WP_053166882.1">
    <property type="nucleotide sequence ID" value="NZ_CP051177.1"/>
</dbReference>
<dbReference type="GO" id="GO:0016020">
    <property type="term" value="C:membrane"/>
    <property type="evidence" value="ECO:0007669"/>
    <property type="project" value="InterPro"/>
</dbReference>
<feature type="domain" description="Regulatory protein YycH-like" evidence="1">
    <location>
        <begin position="40"/>
        <end position="253"/>
    </location>
</feature>
<dbReference type="Pfam" id="PF09648">
    <property type="entry name" value="YycI"/>
    <property type="match status" value="1"/>
</dbReference>
<dbReference type="eggNOG" id="COG4853">
    <property type="taxonomic scope" value="Bacteria"/>
</dbReference>
<dbReference type="Gene3D" id="2.40.128.690">
    <property type="entry name" value="YycH protein, domain 3-like"/>
    <property type="match status" value="1"/>
</dbReference>
<keyword evidence="3" id="KW-1185">Reference proteome</keyword>
<evidence type="ECO:0000313" key="2">
    <source>
        <dbReference type="EMBL" id="QKX50322.1"/>
    </source>
</evidence>
<accession>A0A1G7XMB3</accession>
<sequence length="270" mass="31077">MDWNKTKSIFIIVFAILNVFLYSLYLERYKEAESVVFLTESSNEEKLEAEGITYSNLPEAAGQLPYVTGTMKTFVATDVPGVDLKENRRNDKLLSVSFTEPMALDGKISTETLEEFVEETIYEGKQYGLWKIEEQEKRAMFFQEINGEPLFYSDSGNLTVYWNDDGEITHYEQAIFENIVEGEQQKDLISPVQAIHNLYQKRFLPSNTEIDSAKLGYSEYVTVSENTQMFLPTWRIQATFEDGSEEEFFVNAVKGDVIELKKTEQAEVTQ</sequence>
<evidence type="ECO:0000313" key="3">
    <source>
        <dbReference type="Proteomes" id="UP000509222"/>
    </source>
</evidence>
<reference evidence="2 3" key="1">
    <citation type="submission" date="2020-04" db="EMBL/GenBank/DDBJ databases">
        <authorList>
            <person name="Pajer P."/>
            <person name="Broz P."/>
        </authorList>
    </citation>
    <scope>NUCLEOTIDE SEQUENCE [LARGE SCALE GENOMIC DNA]</scope>
    <source>
        <strain evidence="3">NRL-ATB46093</strain>
    </source>
</reference>
<dbReference type="AlphaFoldDB" id="A0A1G7XMB3"/>
<organism evidence="2 3">
    <name type="scientific">Planococcus glaciei</name>
    <dbReference type="NCBI Taxonomy" id="459472"/>
    <lineage>
        <taxon>Bacteria</taxon>
        <taxon>Bacillati</taxon>
        <taxon>Bacillota</taxon>
        <taxon>Bacilli</taxon>
        <taxon>Bacillales</taxon>
        <taxon>Caryophanaceae</taxon>
        <taxon>Planococcus</taxon>
    </lineage>
</organism>
<evidence type="ECO:0000259" key="1">
    <source>
        <dbReference type="Pfam" id="PF09648"/>
    </source>
</evidence>
<name>A0A1G7XMB3_9BACL</name>
<reference evidence="3" key="2">
    <citation type="submission" date="2020-06" db="EMBL/GenBank/DDBJ databases">
        <title>Isolation of Planomicrobium glaciei.</title>
        <authorList>
            <person name="Malisova L."/>
            <person name="Safrankova R."/>
            <person name="Jakubu V."/>
            <person name="Spanelova P."/>
        </authorList>
    </citation>
    <scope>NUCLEOTIDE SEQUENCE [LARGE SCALE GENOMIC DNA]</scope>
    <source>
        <strain evidence="3">NRL-ATB46093</strain>
    </source>
</reference>
<dbReference type="Proteomes" id="UP000509222">
    <property type="component" value="Chromosome"/>
</dbReference>